<evidence type="ECO:0000256" key="14">
    <source>
        <dbReference type="PIRSR" id="PIRSR001529-2"/>
    </source>
</evidence>
<feature type="coiled-coil region" evidence="15">
    <location>
        <begin position="61"/>
        <end position="102"/>
    </location>
</feature>
<comment type="function">
    <text evidence="12">Catalyzes the attachment of serine to tRNA(Ser). Is also able to aminoacylate tRNA(Sec) with serine, to form the misacylated tRNA L-seryl-tRNA(Sec), which will be further converted into selenocysteinyl-tRNA(Sec).</text>
</comment>
<protein>
    <recommendedName>
        <fullName evidence="12">Serine--tRNA ligase</fullName>
        <ecNumber evidence="12">6.1.1.11</ecNumber>
    </recommendedName>
    <alternativeName>
        <fullName evidence="12">Seryl-tRNA synthetase</fullName>
        <shortName evidence="12">SerRS</shortName>
    </alternativeName>
    <alternativeName>
        <fullName evidence="12">Seryl-tRNA(Ser/Sec) synthetase</fullName>
    </alternativeName>
</protein>
<evidence type="ECO:0000256" key="11">
    <source>
        <dbReference type="ARBA" id="ARBA00048823"/>
    </source>
</evidence>
<comment type="domain">
    <text evidence="12">Consists of two distinct domains, a catalytic core and a N-terminal extension that is involved in tRNA binding.</text>
</comment>
<dbReference type="GO" id="GO:0005737">
    <property type="term" value="C:cytoplasm"/>
    <property type="evidence" value="ECO:0007669"/>
    <property type="project" value="UniProtKB-SubCell"/>
</dbReference>
<keyword evidence="9 12" id="KW-0030">Aminoacyl-tRNA synthetase</keyword>
<sequence length="426" mass="48086">MLDAKFIRQSPERVRKALENRGADIDLDAFLTMEERHRALLQEVETGKARRNQASAEVAKRKRAKEDASALMDELSELSQRIKSLDGELKFLEQNVQDWLLNVPNLPHQTVPVGRSEADNPVLRSWGEPAAWDFAPLEHWELGTRLQGLDFERAAKITGARFALMTGWAARLERALINFMLDQHTRRHDYLEVLPPFIVNRDSLTGTGNLPKFADDLFKLEETDFFLIPTAEVPVTNIHRGEILAENVLPLAYAAYTPCFRSEAGAYGKDTKGLIRQHQFNKVELVRFTHPDASYDQLELLLGHAETILQLLELPYRVITLCTGDMGFSAAKTYDIEVWLPGQNAYREISSCSNFEDFQARRANIRFKPTAGGKNLFVHTLNGSGLAVGRTVVAILENYQQKDGSLVIPKALRPFMEGMEVVEPKG</sequence>
<evidence type="ECO:0000256" key="4">
    <source>
        <dbReference type="ARBA" id="ARBA00022490"/>
    </source>
</evidence>
<dbReference type="EMBL" id="FMXO01000004">
    <property type="protein sequence ID" value="SDB18824.1"/>
    <property type="molecule type" value="Genomic_DNA"/>
</dbReference>
<accession>A0A1G6BDX4</accession>
<feature type="binding site" evidence="12 14">
    <location>
        <begin position="348"/>
        <end position="351"/>
    </location>
    <ligand>
        <name>ATP</name>
        <dbReference type="ChEBI" id="CHEBI:30616"/>
    </ligand>
</feature>
<evidence type="ECO:0000256" key="7">
    <source>
        <dbReference type="ARBA" id="ARBA00022840"/>
    </source>
</evidence>
<feature type="domain" description="Aminoacyl-transfer RNA synthetases class-II family profile" evidence="16">
    <location>
        <begin position="171"/>
        <end position="409"/>
    </location>
</feature>
<organism evidence="17 18">
    <name type="scientific">Desulfonatronum thiosulfatophilum</name>
    <dbReference type="NCBI Taxonomy" id="617002"/>
    <lineage>
        <taxon>Bacteria</taxon>
        <taxon>Pseudomonadati</taxon>
        <taxon>Thermodesulfobacteriota</taxon>
        <taxon>Desulfovibrionia</taxon>
        <taxon>Desulfovibrionales</taxon>
        <taxon>Desulfonatronaceae</taxon>
        <taxon>Desulfonatronum</taxon>
    </lineage>
</organism>
<dbReference type="HAMAP" id="MF_00176">
    <property type="entry name" value="Ser_tRNA_synth_type1"/>
    <property type="match status" value="1"/>
</dbReference>
<comment type="pathway">
    <text evidence="2 12">Aminoacyl-tRNA biosynthesis; selenocysteinyl-tRNA(Sec) biosynthesis; L-seryl-tRNA(Sec) from L-serine and tRNA(Sec): step 1/1.</text>
</comment>
<dbReference type="GO" id="GO:0016260">
    <property type="term" value="P:selenocysteine biosynthetic process"/>
    <property type="evidence" value="ECO:0007669"/>
    <property type="project" value="UniProtKB-UniRule"/>
</dbReference>
<dbReference type="GO" id="GO:0005524">
    <property type="term" value="F:ATP binding"/>
    <property type="evidence" value="ECO:0007669"/>
    <property type="project" value="UniProtKB-UniRule"/>
</dbReference>
<feature type="binding site" evidence="13">
    <location>
        <position position="230"/>
    </location>
    <ligand>
        <name>L-serine</name>
        <dbReference type="ChEBI" id="CHEBI:33384"/>
    </ligand>
</feature>
<comment type="subunit">
    <text evidence="12">Homodimer. The tRNA molecule binds across the dimer.</text>
</comment>
<feature type="binding site" evidence="12">
    <location>
        <begin position="230"/>
        <end position="232"/>
    </location>
    <ligand>
        <name>L-serine</name>
        <dbReference type="ChEBI" id="CHEBI:33384"/>
    </ligand>
</feature>
<keyword evidence="8 12" id="KW-0648">Protein biosynthesis</keyword>
<dbReference type="Gene3D" id="1.10.287.40">
    <property type="entry name" value="Serine-tRNA synthetase, tRNA binding domain"/>
    <property type="match status" value="1"/>
</dbReference>
<dbReference type="OrthoDB" id="9804647at2"/>
<dbReference type="PIRSF" id="PIRSF001529">
    <property type="entry name" value="Ser-tRNA-synth_IIa"/>
    <property type="match status" value="1"/>
</dbReference>
<dbReference type="InterPro" id="IPR002317">
    <property type="entry name" value="Ser-tRNA-ligase_type_1"/>
</dbReference>
<dbReference type="PROSITE" id="PS50862">
    <property type="entry name" value="AA_TRNA_LIGASE_II"/>
    <property type="match status" value="1"/>
</dbReference>
<evidence type="ECO:0000313" key="17">
    <source>
        <dbReference type="EMBL" id="SDB18824.1"/>
    </source>
</evidence>
<keyword evidence="6 12" id="KW-0547">Nucleotide-binding</keyword>
<dbReference type="InterPro" id="IPR033729">
    <property type="entry name" value="SerRS_core"/>
</dbReference>
<feature type="binding site" evidence="13">
    <location>
        <position position="261"/>
    </location>
    <ligand>
        <name>L-serine</name>
        <dbReference type="ChEBI" id="CHEBI:33384"/>
    </ligand>
</feature>
<evidence type="ECO:0000256" key="10">
    <source>
        <dbReference type="ARBA" id="ARBA00047929"/>
    </source>
</evidence>
<proteinExistence type="inferred from homology"/>
<dbReference type="SUPFAM" id="SSF46589">
    <property type="entry name" value="tRNA-binding arm"/>
    <property type="match status" value="1"/>
</dbReference>
<dbReference type="Pfam" id="PF00587">
    <property type="entry name" value="tRNA-synt_2b"/>
    <property type="match status" value="1"/>
</dbReference>
<dbReference type="CDD" id="cd00770">
    <property type="entry name" value="SerRS_core"/>
    <property type="match status" value="1"/>
</dbReference>
<feature type="binding site" evidence="12">
    <location>
        <position position="384"/>
    </location>
    <ligand>
        <name>L-serine</name>
        <dbReference type="ChEBI" id="CHEBI:33384"/>
    </ligand>
</feature>
<evidence type="ECO:0000256" key="2">
    <source>
        <dbReference type="ARBA" id="ARBA00005045"/>
    </source>
</evidence>
<comment type="catalytic activity">
    <reaction evidence="10 12">
        <text>tRNA(Sec) + L-serine + ATP = L-seryl-tRNA(Sec) + AMP + diphosphate + H(+)</text>
        <dbReference type="Rhea" id="RHEA:42580"/>
        <dbReference type="Rhea" id="RHEA-COMP:9742"/>
        <dbReference type="Rhea" id="RHEA-COMP:10128"/>
        <dbReference type="ChEBI" id="CHEBI:15378"/>
        <dbReference type="ChEBI" id="CHEBI:30616"/>
        <dbReference type="ChEBI" id="CHEBI:33019"/>
        <dbReference type="ChEBI" id="CHEBI:33384"/>
        <dbReference type="ChEBI" id="CHEBI:78442"/>
        <dbReference type="ChEBI" id="CHEBI:78533"/>
        <dbReference type="ChEBI" id="CHEBI:456215"/>
        <dbReference type="EC" id="6.1.1.11"/>
    </reaction>
</comment>
<keyword evidence="5 12" id="KW-0436">Ligase</keyword>
<dbReference type="AlphaFoldDB" id="A0A1G6BDX4"/>
<name>A0A1G6BDX4_9BACT</name>
<dbReference type="Pfam" id="PF02403">
    <property type="entry name" value="Seryl_tRNA_N"/>
    <property type="match status" value="1"/>
</dbReference>
<keyword evidence="7 12" id="KW-0067">ATP-binding</keyword>
<keyword evidence="4 12" id="KW-0963">Cytoplasm</keyword>
<feature type="binding site" evidence="12 13">
    <location>
        <position position="284"/>
    </location>
    <ligand>
        <name>L-serine</name>
        <dbReference type="ChEBI" id="CHEBI:33384"/>
    </ligand>
</feature>
<evidence type="ECO:0000256" key="12">
    <source>
        <dbReference type="HAMAP-Rule" id="MF_00176"/>
    </source>
</evidence>
<keyword evidence="15" id="KW-0175">Coiled coil</keyword>
<evidence type="ECO:0000256" key="5">
    <source>
        <dbReference type="ARBA" id="ARBA00022598"/>
    </source>
</evidence>
<dbReference type="RefSeq" id="WP_092117815.1">
    <property type="nucleotide sequence ID" value="NZ_FMXO01000004.1"/>
</dbReference>
<reference evidence="17 18" key="1">
    <citation type="submission" date="2016-10" db="EMBL/GenBank/DDBJ databases">
        <authorList>
            <person name="de Groot N.N."/>
        </authorList>
    </citation>
    <scope>NUCLEOTIDE SEQUENCE [LARGE SCALE GENOMIC DNA]</scope>
    <source>
        <strain evidence="17 18">ASO4-2</strain>
    </source>
</reference>
<dbReference type="NCBIfam" id="TIGR00414">
    <property type="entry name" value="serS"/>
    <property type="match status" value="1"/>
</dbReference>
<dbReference type="InterPro" id="IPR015866">
    <property type="entry name" value="Ser-tRNA-synth_1_N"/>
</dbReference>
<dbReference type="InterPro" id="IPR042103">
    <property type="entry name" value="SerRS_1_N_sf"/>
</dbReference>
<dbReference type="SUPFAM" id="SSF55681">
    <property type="entry name" value="Class II aaRS and biotin synthetases"/>
    <property type="match status" value="1"/>
</dbReference>
<feature type="binding site" evidence="13">
    <location>
        <position position="382"/>
    </location>
    <ligand>
        <name>L-serine</name>
        <dbReference type="ChEBI" id="CHEBI:33384"/>
    </ligand>
</feature>
<evidence type="ECO:0000256" key="15">
    <source>
        <dbReference type="SAM" id="Coils"/>
    </source>
</evidence>
<evidence type="ECO:0000313" key="18">
    <source>
        <dbReference type="Proteomes" id="UP000198771"/>
    </source>
</evidence>
<evidence type="ECO:0000256" key="9">
    <source>
        <dbReference type="ARBA" id="ARBA00023146"/>
    </source>
</evidence>
<dbReference type="InterPro" id="IPR006195">
    <property type="entry name" value="aa-tRNA-synth_II"/>
</dbReference>
<evidence type="ECO:0000259" key="16">
    <source>
        <dbReference type="PROSITE" id="PS50862"/>
    </source>
</evidence>
<evidence type="ECO:0000256" key="6">
    <source>
        <dbReference type="ARBA" id="ARBA00022741"/>
    </source>
</evidence>
<keyword evidence="18" id="KW-1185">Reference proteome</keyword>
<dbReference type="InterPro" id="IPR010978">
    <property type="entry name" value="tRNA-bd_arm"/>
</dbReference>
<feature type="binding site" evidence="12 14">
    <location>
        <begin position="261"/>
        <end position="263"/>
    </location>
    <ligand>
        <name>ATP</name>
        <dbReference type="ChEBI" id="CHEBI:30616"/>
    </ligand>
</feature>
<dbReference type="GO" id="GO:0006434">
    <property type="term" value="P:seryl-tRNA aminoacylation"/>
    <property type="evidence" value="ECO:0007669"/>
    <property type="project" value="UniProtKB-UniRule"/>
</dbReference>
<comment type="subcellular location">
    <subcellularLocation>
        <location evidence="1 12">Cytoplasm</location>
    </subcellularLocation>
</comment>
<evidence type="ECO:0000256" key="13">
    <source>
        <dbReference type="PIRSR" id="PIRSR001529-1"/>
    </source>
</evidence>
<comment type="catalytic activity">
    <reaction evidence="11 12">
        <text>tRNA(Ser) + L-serine + ATP = L-seryl-tRNA(Ser) + AMP + diphosphate + H(+)</text>
        <dbReference type="Rhea" id="RHEA:12292"/>
        <dbReference type="Rhea" id="RHEA-COMP:9669"/>
        <dbReference type="Rhea" id="RHEA-COMP:9703"/>
        <dbReference type="ChEBI" id="CHEBI:15378"/>
        <dbReference type="ChEBI" id="CHEBI:30616"/>
        <dbReference type="ChEBI" id="CHEBI:33019"/>
        <dbReference type="ChEBI" id="CHEBI:33384"/>
        <dbReference type="ChEBI" id="CHEBI:78442"/>
        <dbReference type="ChEBI" id="CHEBI:78533"/>
        <dbReference type="ChEBI" id="CHEBI:456215"/>
        <dbReference type="EC" id="6.1.1.11"/>
    </reaction>
</comment>
<comment type="caution">
    <text evidence="12">Lacks conserved residue(s) required for the propagation of feature annotation.</text>
</comment>
<evidence type="ECO:0000256" key="3">
    <source>
        <dbReference type="ARBA" id="ARBA00010728"/>
    </source>
</evidence>
<dbReference type="Proteomes" id="UP000198771">
    <property type="component" value="Unassembled WGS sequence"/>
</dbReference>
<dbReference type="GO" id="GO:0004828">
    <property type="term" value="F:serine-tRNA ligase activity"/>
    <property type="evidence" value="ECO:0007669"/>
    <property type="project" value="UniProtKB-UniRule"/>
</dbReference>
<comment type="similarity">
    <text evidence="3 12">Belongs to the class-II aminoacyl-tRNA synthetase family. Type-1 seryl-tRNA synthetase subfamily.</text>
</comment>
<evidence type="ECO:0000256" key="8">
    <source>
        <dbReference type="ARBA" id="ARBA00022917"/>
    </source>
</evidence>
<dbReference type="Gene3D" id="3.30.930.10">
    <property type="entry name" value="Bira Bifunctional Protein, Domain 2"/>
    <property type="match status" value="1"/>
</dbReference>
<dbReference type="PRINTS" id="PR00981">
    <property type="entry name" value="TRNASYNTHSER"/>
</dbReference>
<gene>
    <name evidence="12" type="primary">serS</name>
    <name evidence="17" type="ORF">SAMN05660653_00941</name>
</gene>
<dbReference type="PANTHER" id="PTHR43697">
    <property type="entry name" value="SERYL-TRNA SYNTHETASE"/>
    <property type="match status" value="1"/>
</dbReference>
<dbReference type="InterPro" id="IPR002314">
    <property type="entry name" value="aa-tRNA-synt_IIb"/>
</dbReference>
<dbReference type="UniPathway" id="UPA00906">
    <property type="reaction ID" value="UER00895"/>
</dbReference>
<dbReference type="PANTHER" id="PTHR43697:SF1">
    <property type="entry name" value="SERINE--TRNA LIGASE"/>
    <property type="match status" value="1"/>
</dbReference>
<dbReference type="InterPro" id="IPR045864">
    <property type="entry name" value="aa-tRNA-synth_II/BPL/LPL"/>
</dbReference>
<dbReference type="STRING" id="617002.SAMN05660653_00941"/>
<dbReference type="EC" id="6.1.1.11" evidence="12"/>
<evidence type="ECO:0000256" key="1">
    <source>
        <dbReference type="ARBA" id="ARBA00004496"/>
    </source>
</evidence>